<dbReference type="PANTHER" id="PTHR11361">
    <property type="entry name" value="DNA MISMATCH REPAIR PROTEIN MUTS FAMILY MEMBER"/>
    <property type="match status" value="1"/>
</dbReference>
<keyword evidence="5" id="KW-0812">Transmembrane</keyword>
<feature type="domain" description="DNA mismatch repair proteins mutS family" evidence="6">
    <location>
        <begin position="419"/>
        <end position="598"/>
    </location>
</feature>
<dbReference type="Pfam" id="PF00488">
    <property type="entry name" value="MutS_V"/>
    <property type="match status" value="1"/>
</dbReference>
<dbReference type="Gene3D" id="1.10.1420.10">
    <property type="match status" value="1"/>
</dbReference>
<keyword evidence="5" id="KW-1133">Transmembrane helix</keyword>
<dbReference type="InterPro" id="IPR000432">
    <property type="entry name" value="DNA_mismatch_repair_MutS_C"/>
</dbReference>
<keyword evidence="8" id="KW-1185">Reference proteome</keyword>
<proteinExistence type="predicted"/>
<dbReference type="GO" id="GO:0140664">
    <property type="term" value="F:ATP-dependent DNA damage sensor activity"/>
    <property type="evidence" value="ECO:0007669"/>
    <property type="project" value="InterPro"/>
</dbReference>
<organism evidence="7 8">
    <name type="scientific">Longicatena caecimuris</name>
    <dbReference type="NCBI Taxonomy" id="1796635"/>
    <lineage>
        <taxon>Bacteria</taxon>
        <taxon>Bacillati</taxon>
        <taxon>Bacillota</taxon>
        <taxon>Erysipelotrichia</taxon>
        <taxon>Erysipelotrichales</taxon>
        <taxon>Erysipelotrichaceae</taxon>
        <taxon>Longicatena</taxon>
    </lineage>
</organism>
<evidence type="ECO:0000256" key="3">
    <source>
        <dbReference type="ARBA" id="ARBA00023125"/>
    </source>
</evidence>
<dbReference type="GO" id="GO:0030983">
    <property type="term" value="F:mismatched DNA binding"/>
    <property type="evidence" value="ECO:0007669"/>
    <property type="project" value="InterPro"/>
</dbReference>
<keyword evidence="3" id="KW-0238">DNA-binding</keyword>
<keyword evidence="4" id="KW-0175">Coiled coil</keyword>
<dbReference type="RefSeq" id="WP_132223180.1">
    <property type="nucleotide sequence ID" value="NZ_JANKBG010000001.1"/>
</dbReference>
<evidence type="ECO:0000313" key="7">
    <source>
        <dbReference type="EMBL" id="TCU63415.1"/>
    </source>
</evidence>
<dbReference type="GO" id="GO:0005829">
    <property type="term" value="C:cytosol"/>
    <property type="evidence" value="ECO:0007669"/>
    <property type="project" value="TreeGrafter"/>
</dbReference>
<dbReference type="Proteomes" id="UP000295773">
    <property type="component" value="Unassembled WGS sequence"/>
</dbReference>
<feature type="transmembrane region" description="Helical" evidence="5">
    <location>
        <begin position="241"/>
        <end position="262"/>
    </location>
</feature>
<feature type="transmembrane region" description="Helical" evidence="5">
    <location>
        <begin position="29"/>
        <end position="46"/>
    </location>
</feature>
<dbReference type="InterPro" id="IPR036187">
    <property type="entry name" value="DNA_mismatch_repair_MutS_sf"/>
</dbReference>
<evidence type="ECO:0000256" key="5">
    <source>
        <dbReference type="SAM" id="Phobius"/>
    </source>
</evidence>
<dbReference type="InterPro" id="IPR045076">
    <property type="entry name" value="MutS"/>
</dbReference>
<protein>
    <submittedName>
        <fullName evidence="7">MutS-like protein</fullName>
    </submittedName>
</protein>
<name>A0A4R3TP72_9FIRM</name>
<reference evidence="7 8" key="1">
    <citation type="submission" date="2019-03" db="EMBL/GenBank/DDBJ databases">
        <title>Genomic Encyclopedia of Type Strains, Phase IV (KMG-IV): sequencing the most valuable type-strain genomes for metagenomic binning, comparative biology and taxonomic classification.</title>
        <authorList>
            <person name="Goeker M."/>
        </authorList>
    </citation>
    <scope>NUCLEOTIDE SEQUENCE [LARGE SCALE GENOMIC DNA]</scope>
    <source>
        <strain evidence="7 8">DSM 29481</strain>
    </source>
</reference>
<dbReference type="GO" id="GO:0006298">
    <property type="term" value="P:mismatch repair"/>
    <property type="evidence" value="ECO:0007669"/>
    <property type="project" value="InterPro"/>
</dbReference>
<dbReference type="Gene3D" id="3.40.50.300">
    <property type="entry name" value="P-loop containing nucleotide triphosphate hydrolases"/>
    <property type="match status" value="1"/>
</dbReference>
<dbReference type="SMART" id="SM00534">
    <property type="entry name" value="MUTSac"/>
    <property type="match status" value="1"/>
</dbReference>
<dbReference type="AlphaFoldDB" id="A0A4R3TP72"/>
<accession>A0A4R3TP72</accession>
<gene>
    <name evidence="7" type="ORF">EDD61_10166</name>
</gene>
<keyword evidence="1" id="KW-0547">Nucleotide-binding</keyword>
<evidence type="ECO:0000313" key="8">
    <source>
        <dbReference type="Proteomes" id="UP000295773"/>
    </source>
</evidence>
<dbReference type="EMBL" id="SMBP01000001">
    <property type="protein sequence ID" value="TCU63415.1"/>
    <property type="molecule type" value="Genomic_DNA"/>
</dbReference>
<dbReference type="GO" id="GO:0005524">
    <property type="term" value="F:ATP binding"/>
    <property type="evidence" value="ECO:0007669"/>
    <property type="project" value="UniProtKB-KW"/>
</dbReference>
<feature type="transmembrane region" description="Helical" evidence="5">
    <location>
        <begin position="213"/>
        <end position="235"/>
    </location>
</feature>
<evidence type="ECO:0000256" key="2">
    <source>
        <dbReference type="ARBA" id="ARBA00022840"/>
    </source>
</evidence>
<keyword evidence="2" id="KW-0067">ATP-binding</keyword>
<dbReference type="InterPro" id="IPR027417">
    <property type="entry name" value="P-loop_NTPase"/>
</dbReference>
<dbReference type="SUPFAM" id="SSF52540">
    <property type="entry name" value="P-loop containing nucleoside triphosphate hydrolases"/>
    <property type="match status" value="1"/>
</dbReference>
<dbReference type="PANTHER" id="PTHR11361:SF99">
    <property type="entry name" value="DNA MISMATCH REPAIR PROTEIN"/>
    <property type="match status" value="1"/>
</dbReference>
<keyword evidence="5" id="KW-0472">Membrane</keyword>
<feature type="coiled-coil region" evidence="4">
    <location>
        <begin position="268"/>
        <end position="315"/>
    </location>
</feature>
<dbReference type="SUPFAM" id="SSF48334">
    <property type="entry name" value="DNA repair protein MutS, domain III"/>
    <property type="match status" value="1"/>
</dbReference>
<sequence length="599" mass="68913">MDAAYIQTKIKQLTEQFTRMQQQSHQFSIIRLLEVALFVFCFYKGYQDTGWLWYGGCGLVLCMFFLTVYKHTEIKSTMEDTQLLKEAYEDIVKRKGNDWKNFLDEGSDFLTEKTTQAYDLDIFGKASLFQYLSVAKTEEGRAALAAAFSWQFVAKETILKRQEAVKECVQQEAFTMEMVQLLKLFEKHGRKRKKRLLDKFYADLQKASKPQSLLAHLLSYGLPCITLLGLIGMAFLGKSYLLFSVGFTLSLCVSLLATLSHGEQLATVGKMQELMKDYERMIKRMQETSFHSAYLLELQQRLQDAKQGMNHLNILLGFVQARNNFIMNILLNGCFLLDFHCARAYHNWRQKYGIHVETWLKAIGQMEMLVSLAQLSYAKDTVTFPTLLVQEQPSFTMEGMHHPLLQEQEAVKNNFAAKDGSYVITGSNMSGKTTFLRTIGMNMILLHAGAMVCAKTCSSAIVHVYTSMRVQDDVSEGISTFYAEILRIKEMMDASKTKEPMLVLIDEIFKGTNSADRIQCAIQAIKRLHQPWIITMVSTHDFELCDLENNNQIQAKNYHFSEYYEKDRICFDYTLKQGRCQTTNAKQLMKLAGFWEDEQ</sequence>
<evidence type="ECO:0000256" key="1">
    <source>
        <dbReference type="ARBA" id="ARBA00022741"/>
    </source>
</evidence>
<feature type="transmembrane region" description="Helical" evidence="5">
    <location>
        <begin position="52"/>
        <end position="69"/>
    </location>
</feature>
<evidence type="ECO:0000256" key="4">
    <source>
        <dbReference type="SAM" id="Coils"/>
    </source>
</evidence>
<evidence type="ECO:0000259" key="6">
    <source>
        <dbReference type="SMART" id="SM00534"/>
    </source>
</evidence>
<comment type="caution">
    <text evidence="7">The sequence shown here is derived from an EMBL/GenBank/DDBJ whole genome shotgun (WGS) entry which is preliminary data.</text>
</comment>